<feature type="compositionally biased region" description="Acidic residues" evidence="1">
    <location>
        <begin position="389"/>
        <end position="400"/>
    </location>
</feature>
<gene>
    <name evidence="2" type="ORF">PC9H_004393</name>
</gene>
<feature type="compositionally biased region" description="Basic and acidic residues" evidence="1">
    <location>
        <begin position="254"/>
        <end position="297"/>
    </location>
</feature>
<keyword evidence="3" id="KW-1185">Reference proteome</keyword>
<feature type="compositionally biased region" description="Basic and acidic residues" evidence="1">
    <location>
        <begin position="314"/>
        <end position="349"/>
    </location>
</feature>
<comment type="caution">
    <text evidence="2">The sequence shown here is derived from an EMBL/GenBank/DDBJ whole genome shotgun (WGS) entry which is preliminary data.</text>
</comment>
<accession>A0A8H7A481</accession>
<protein>
    <submittedName>
        <fullName evidence="2">Uncharacterized protein</fullName>
    </submittedName>
</protein>
<evidence type="ECO:0000313" key="3">
    <source>
        <dbReference type="Proteomes" id="UP000623687"/>
    </source>
</evidence>
<organism evidence="2 3">
    <name type="scientific">Pleurotus ostreatus</name>
    <name type="common">Oyster mushroom</name>
    <name type="synonym">White-rot fungus</name>
    <dbReference type="NCBI Taxonomy" id="5322"/>
    <lineage>
        <taxon>Eukaryota</taxon>
        <taxon>Fungi</taxon>
        <taxon>Dikarya</taxon>
        <taxon>Basidiomycota</taxon>
        <taxon>Agaricomycotina</taxon>
        <taxon>Agaricomycetes</taxon>
        <taxon>Agaricomycetidae</taxon>
        <taxon>Agaricales</taxon>
        <taxon>Pleurotineae</taxon>
        <taxon>Pleurotaceae</taxon>
        <taxon>Pleurotus</taxon>
    </lineage>
</organism>
<dbReference type="RefSeq" id="XP_036635450.1">
    <property type="nucleotide sequence ID" value="XM_036773977.1"/>
</dbReference>
<reference evidence="2" key="1">
    <citation type="submission" date="2019-07" db="EMBL/GenBank/DDBJ databases">
        <authorList>
            <person name="Palmer J.M."/>
        </authorList>
    </citation>
    <scope>NUCLEOTIDE SEQUENCE</scope>
    <source>
        <strain evidence="2">PC9</strain>
    </source>
</reference>
<dbReference type="EMBL" id="JACETU010000002">
    <property type="protein sequence ID" value="KAF7437551.1"/>
    <property type="molecule type" value="Genomic_DNA"/>
</dbReference>
<proteinExistence type="predicted"/>
<dbReference type="GeneID" id="59374211"/>
<dbReference type="Proteomes" id="UP000623687">
    <property type="component" value="Unassembled WGS sequence"/>
</dbReference>
<dbReference type="OrthoDB" id="2423195at2759"/>
<feature type="region of interest" description="Disordered" evidence="1">
    <location>
        <begin position="245"/>
        <end position="419"/>
    </location>
</feature>
<feature type="compositionally biased region" description="Basic and acidic residues" evidence="1">
    <location>
        <begin position="401"/>
        <end position="415"/>
    </location>
</feature>
<dbReference type="AlphaFoldDB" id="A0A8H7A481"/>
<sequence length="433" mass="46846">MCQTLGCLQVSVPTPLQSTAVVPAPPAVVIVRQTADKREDLSGATLAPAISPTFGSYRDDPLLHMPKIPSATSRHGGAWRAIIPIQIPQNSPILSSLRYIIKYSSTFDAGNATVQVDVVLSTEKLKHGVTVMGDAAFAAHKLYRHSGDGHAPFFVNETTGVSLLTVSAVKCNGGGAQWSHFIDGHEIHPNVRLVGGRWHLYLVFNAAEYSTKDTERFLVADAMASWSEDTVARKVVDKIGIVGAQGAQATPQAREPRQAMDSKGQKAMKGEDQGRGDDKTKQTENGDVPIHKEDGGHETQSTETKGTREEDDVEQRVEREDGIKQNHEDETDDRGQVHVDADAKDRDNDTPEVQVTDDGEKDPEDAEQRQLAATGENGDEGTAKGPQPDDQDPQDADCEDKECRRCRGSGKEPKSVKVNACSLIRSPVGSPFA</sequence>
<evidence type="ECO:0000313" key="2">
    <source>
        <dbReference type="EMBL" id="KAF7437551.1"/>
    </source>
</evidence>
<name>A0A8H7A481_PLEOS</name>
<evidence type="ECO:0000256" key="1">
    <source>
        <dbReference type="SAM" id="MobiDB-lite"/>
    </source>
</evidence>
<feature type="compositionally biased region" description="Acidic residues" evidence="1">
    <location>
        <begin position="355"/>
        <end position="365"/>
    </location>
</feature>
<dbReference type="VEuPathDB" id="FungiDB:PC9H_004393"/>